<evidence type="ECO:0000313" key="1">
    <source>
        <dbReference type="EMBL" id="MBW6531939.1"/>
    </source>
</evidence>
<dbReference type="RefSeq" id="WP_219749318.1">
    <property type="nucleotide sequence ID" value="NZ_JAHXZN010000005.1"/>
</dbReference>
<comment type="caution">
    <text evidence="1">The sequence shown here is derived from an EMBL/GenBank/DDBJ whole genome shotgun (WGS) entry which is preliminary data.</text>
</comment>
<reference evidence="1 2" key="1">
    <citation type="submission" date="2021-07" db="EMBL/GenBank/DDBJ databases">
        <title>Sphingomonas sp.</title>
        <authorList>
            <person name="Feng G."/>
            <person name="Li J."/>
            <person name="Pan M."/>
        </authorList>
    </citation>
    <scope>NUCLEOTIDE SEQUENCE [LARGE SCALE GENOMIC DNA]</scope>
    <source>
        <strain evidence="1 2">RRHST34</strain>
    </source>
</reference>
<protein>
    <submittedName>
        <fullName evidence="1">Uncharacterized protein</fullName>
    </submittedName>
</protein>
<proteinExistence type="predicted"/>
<accession>A0ABS7BQQ5</accession>
<gene>
    <name evidence="1" type="ORF">KZ820_14450</name>
</gene>
<sequence length="46" mass="5324">MADWQVFGDAQTGRLETSNLYRRAALDVIRRCEARDRAADEQLKAR</sequence>
<dbReference type="EMBL" id="JAHXZN010000005">
    <property type="protein sequence ID" value="MBW6531939.1"/>
    <property type="molecule type" value="Genomic_DNA"/>
</dbReference>
<dbReference type="Proteomes" id="UP000759103">
    <property type="component" value="Unassembled WGS sequence"/>
</dbReference>
<evidence type="ECO:0000313" key="2">
    <source>
        <dbReference type="Proteomes" id="UP000759103"/>
    </source>
</evidence>
<keyword evidence="2" id="KW-1185">Reference proteome</keyword>
<organism evidence="1 2">
    <name type="scientific">Sphingomonas citri</name>
    <dbReference type="NCBI Taxonomy" id="2862499"/>
    <lineage>
        <taxon>Bacteria</taxon>
        <taxon>Pseudomonadati</taxon>
        <taxon>Pseudomonadota</taxon>
        <taxon>Alphaproteobacteria</taxon>
        <taxon>Sphingomonadales</taxon>
        <taxon>Sphingomonadaceae</taxon>
        <taxon>Sphingomonas</taxon>
    </lineage>
</organism>
<name>A0ABS7BQQ5_9SPHN</name>